<sequence length="64" mass="7469">MGQKLAIIRLMSANVHPLTENFYGLAVKITQKHPYCNWSQVKNHGFFKEKNKKVKNGHFKNVQK</sequence>
<proteinExistence type="predicted"/>
<reference evidence="1" key="1">
    <citation type="journal article" date="2020" name="Nature">
        <title>Giant virus diversity and host interactions through global metagenomics.</title>
        <authorList>
            <person name="Schulz F."/>
            <person name="Roux S."/>
            <person name="Paez-Espino D."/>
            <person name="Jungbluth S."/>
            <person name="Walsh D.A."/>
            <person name="Denef V.J."/>
            <person name="McMahon K.D."/>
            <person name="Konstantinidis K.T."/>
            <person name="Eloe-Fadrosh E.A."/>
            <person name="Kyrpides N.C."/>
            <person name="Woyke T."/>
        </authorList>
    </citation>
    <scope>NUCLEOTIDE SEQUENCE</scope>
    <source>
        <strain evidence="1">GVMAG-M-3300018868-6</strain>
    </source>
</reference>
<name>A0A6C0BTJ8_9ZZZZ</name>
<dbReference type="AlphaFoldDB" id="A0A6C0BTJ8"/>
<dbReference type="EMBL" id="MN739257">
    <property type="protein sequence ID" value="QHS95775.1"/>
    <property type="molecule type" value="Genomic_DNA"/>
</dbReference>
<protein>
    <submittedName>
        <fullName evidence="1">Uncharacterized protein</fullName>
    </submittedName>
</protein>
<evidence type="ECO:0000313" key="1">
    <source>
        <dbReference type="EMBL" id="QHS95775.1"/>
    </source>
</evidence>
<accession>A0A6C0BTJ8</accession>
<organism evidence="1">
    <name type="scientific">viral metagenome</name>
    <dbReference type="NCBI Taxonomy" id="1070528"/>
    <lineage>
        <taxon>unclassified sequences</taxon>
        <taxon>metagenomes</taxon>
        <taxon>organismal metagenomes</taxon>
    </lineage>
</organism>